<accession>A0A9Q3GVV4</accession>
<evidence type="ECO:0000313" key="1">
    <source>
        <dbReference type="EMBL" id="MBW0481302.1"/>
    </source>
</evidence>
<comment type="caution">
    <text evidence="1">The sequence shown here is derived from an EMBL/GenBank/DDBJ whole genome shotgun (WGS) entry which is preliminary data.</text>
</comment>
<keyword evidence="2" id="KW-1185">Reference proteome</keyword>
<dbReference type="Proteomes" id="UP000765509">
    <property type="component" value="Unassembled WGS sequence"/>
</dbReference>
<dbReference type="EMBL" id="AVOT02006331">
    <property type="protein sequence ID" value="MBW0481302.1"/>
    <property type="molecule type" value="Genomic_DNA"/>
</dbReference>
<proteinExistence type="predicted"/>
<sequence>MNFLQRILTTPFESPRLGEVEDCFPATFLHSRSIWLDSRTINFSKATPASCSDLASHCCRTFEPESTRQDQHILPSRKPAYTQALPHQKSNFYSRIQSTTSQRSQKTRDWSYCLKGSAMLNKEGIEIA</sequence>
<organism evidence="1 2">
    <name type="scientific">Austropuccinia psidii MF-1</name>
    <dbReference type="NCBI Taxonomy" id="1389203"/>
    <lineage>
        <taxon>Eukaryota</taxon>
        <taxon>Fungi</taxon>
        <taxon>Dikarya</taxon>
        <taxon>Basidiomycota</taxon>
        <taxon>Pucciniomycotina</taxon>
        <taxon>Pucciniomycetes</taxon>
        <taxon>Pucciniales</taxon>
        <taxon>Sphaerophragmiaceae</taxon>
        <taxon>Austropuccinia</taxon>
    </lineage>
</organism>
<reference evidence="1" key="1">
    <citation type="submission" date="2021-03" db="EMBL/GenBank/DDBJ databases">
        <title>Draft genome sequence of rust myrtle Austropuccinia psidii MF-1, a brazilian biotype.</title>
        <authorList>
            <person name="Quecine M.C."/>
            <person name="Pachon D.M.R."/>
            <person name="Bonatelli M.L."/>
            <person name="Correr F.H."/>
            <person name="Franceschini L.M."/>
            <person name="Leite T.F."/>
            <person name="Margarido G.R.A."/>
            <person name="Almeida C.A."/>
            <person name="Ferrarezi J.A."/>
            <person name="Labate C.A."/>
        </authorList>
    </citation>
    <scope>NUCLEOTIDE SEQUENCE</scope>
    <source>
        <strain evidence="1">MF-1</strain>
    </source>
</reference>
<name>A0A9Q3GVV4_9BASI</name>
<protein>
    <submittedName>
        <fullName evidence="1">Uncharacterized protein</fullName>
    </submittedName>
</protein>
<dbReference type="AlphaFoldDB" id="A0A9Q3GVV4"/>
<evidence type="ECO:0000313" key="2">
    <source>
        <dbReference type="Proteomes" id="UP000765509"/>
    </source>
</evidence>
<gene>
    <name evidence="1" type="ORF">O181_021017</name>
</gene>